<keyword evidence="3" id="KW-0413">Isomerase</keyword>
<dbReference type="GO" id="GO:0004029">
    <property type="term" value="F:aldehyde dehydrogenase (NAD+) activity"/>
    <property type="evidence" value="ECO:0007669"/>
    <property type="project" value="TreeGrafter"/>
</dbReference>
<dbReference type="Gene3D" id="3.40.50.720">
    <property type="entry name" value="NAD(P)-binding Rossmann-like Domain"/>
    <property type="match status" value="1"/>
</dbReference>
<name>A0A518GXK1_9BACT</name>
<evidence type="ECO:0000256" key="1">
    <source>
        <dbReference type="SAM" id="MobiDB-lite"/>
    </source>
</evidence>
<keyword evidence="4" id="KW-1185">Reference proteome</keyword>
<dbReference type="PANTHER" id="PTHR48079">
    <property type="entry name" value="PROTEIN YEEZ"/>
    <property type="match status" value="1"/>
</dbReference>
<dbReference type="AlphaFoldDB" id="A0A518GXK1"/>
<dbReference type="InterPro" id="IPR051783">
    <property type="entry name" value="NAD(P)-dependent_oxidoreduct"/>
</dbReference>
<dbReference type="OrthoDB" id="240982at2"/>
<dbReference type="PANTHER" id="PTHR48079:SF6">
    <property type="entry name" value="NAD(P)-BINDING DOMAIN-CONTAINING PROTEIN-RELATED"/>
    <property type="match status" value="1"/>
</dbReference>
<sequence>MNGEPKTIFITGGSGLVGSHAVEEARRRGHRVRALVRSSSDTSWLDRQGVEKVVGDLEDAESLRRGCEGADWVFNCAAKVGDWGTLEEFRRLNVEALRLLLDAAVDRGTSRFVHVSSLGVYEGRDHHGTDESTPPAANSLDAYTRSKTEAEQLVLRFHAEKGLPASVVRPGFIYGERDRTVLPKLLNALRKGTFAYFGSGDQALNCIYAKNLVHGIFLAAEVPEAVGEVFNLTDGQRISKRQFVSRVAQLAGLEPPTRKIPLKVARILASAVEGIARARGAKRPPLINKARYKFLGLNLDYSIEKARRVLGYDPPYTFEQGIEAAMADLTGTPDGPRPAPASELRADPRLP</sequence>
<accession>A0A518GXK1</accession>
<gene>
    <name evidence="3" type="ORF">ElP_11970</name>
</gene>
<dbReference type="GO" id="GO:0005737">
    <property type="term" value="C:cytoplasm"/>
    <property type="evidence" value="ECO:0007669"/>
    <property type="project" value="TreeGrafter"/>
</dbReference>
<dbReference type="InterPro" id="IPR036291">
    <property type="entry name" value="NAD(P)-bd_dom_sf"/>
</dbReference>
<organism evidence="3 4">
    <name type="scientific">Tautonia plasticadhaerens</name>
    <dbReference type="NCBI Taxonomy" id="2527974"/>
    <lineage>
        <taxon>Bacteria</taxon>
        <taxon>Pseudomonadati</taxon>
        <taxon>Planctomycetota</taxon>
        <taxon>Planctomycetia</taxon>
        <taxon>Isosphaerales</taxon>
        <taxon>Isosphaeraceae</taxon>
        <taxon>Tautonia</taxon>
    </lineage>
</organism>
<dbReference type="KEGG" id="tpla:ElP_11970"/>
<dbReference type="RefSeq" id="WP_145267717.1">
    <property type="nucleotide sequence ID" value="NZ_CP036426.1"/>
</dbReference>
<evidence type="ECO:0000259" key="2">
    <source>
        <dbReference type="Pfam" id="PF01370"/>
    </source>
</evidence>
<evidence type="ECO:0000313" key="4">
    <source>
        <dbReference type="Proteomes" id="UP000317835"/>
    </source>
</evidence>
<evidence type="ECO:0000313" key="3">
    <source>
        <dbReference type="EMBL" id="QDV33326.1"/>
    </source>
</evidence>
<dbReference type="Pfam" id="PF01370">
    <property type="entry name" value="Epimerase"/>
    <property type="match status" value="1"/>
</dbReference>
<feature type="region of interest" description="Disordered" evidence="1">
    <location>
        <begin position="328"/>
        <end position="351"/>
    </location>
</feature>
<dbReference type="EMBL" id="CP036426">
    <property type="protein sequence ID" value="QDV33326.1"/>
    <property type="molecule type" value="Genomic_DNA"/>
</dbReference>
<dbReference type="Proteomes" id="UP000317835">
    <property type="component" value="Chromosome"/>
</dbReference>
<dbReference type="GO" id="GO:0016853">
    <property type="term" value="F:isomerase activity"/>
    <property type="evidence" value="ECO:0007669"/>
    <property type="project" value="UniProtKB-KW"/>
</dbReference>
<reference evidence="3 4" key="1">
    <citation type="submission" date="2019-02" db="EMBL/GenBank/DDBJ databases">
        <title>Deep-cultivation of Planctomycetes and their phenomic and genomic characterization uncovers novel biology.</title>
        <authorList>
            <person name="Wiegand S."/>
            <person name="Jogler M."/>
            <person name="Boedeker C."/>
            <person name="Pinto D."/>
            <person name="Vollmers J."/>
            <person name="Rivas-Marin E."/>
            <person name="Kohn T."/>
            <person name="Peeters S.H."/>
            <person name="Heuer A."/>
            <person name="Rast P."/>
            <person name="Oberbeckmann S."/>
            <person name="Bunk B."/>
            <person name="Jeske O."/>
            <person name="Meyerdierks A."/>
            <person name="Storesund J.E."/>
            <person name="Kallscheuer N."/>
            <person name="Luecker S."/>
            <person name="Lage O.M."/>
            <person name="Pohl T."/>
            <person name="Merkel B.J."/>
            <person name="Hornburger P."/>
            <person name="Mueller R.-W."/>
            <person name="Bruemmer F."/>
            <person name="Labrenz M."/>
            <person name="Spormann A.M."/>
            <person name="Op den Camp H."/>
            <person name="Overmann J."/>
            <person name="Amann R."/>
            <person name="Jetten M.S.M."/>
            <person name="Mascher T."/>
            <person name="Medema M.H."/>
            <person name="Devos D.P."/>
            <person name="Kaster A.-K."/>
            <person name="Ovreas L."/>
            <person name="Rohde M."/>
            <person name="Galperin M.Y."/>
            <person name="Jogler C."/>
        </authorList>
    </citation>
    <scope>NUCLEOTIDE SEQUENCE [LARGE SCALE GENOMIC DNA]</scope>
    <source>
        <strain evidence="3 4">ElP</strain>
    </source>
</reference>
<feature type="domain" description="NAD-dependent epimerase/dehydratase" evidence="2">
    <location>
        <begin position="8"/>
        <end position="232"/>
    </location>
</feature>
<proteinExistence type="predicted"/>
<dbReference type="SUPFAM" id="SSF51735">
    <property type="entry name" value="NAD(P)-binding Rossmann-fold domains"/>
    <property type="match status" value="1"/>
</dbReference>
<dbReference type="InterPro" id="IPR001509">
    <property type="entry name" value="Epimerase_deHydtase"/>
</dbReference>
<protein>
    <submittedName>
        <fullName evidence="3">3 beta-hydroxysteroid dehydrogenase/Delta 5--&gt;4-isomerase</fullName>
    </submittedName>
</protein>